<keyword evidence="3" id="KW-1185">Reference proteome</keyword>
<evidence type="ECO:0000313" key="3">
    <source>
        <dbReference type="Proteomes" id="UP001055712"/>
    </source>
</evidence>
<dbReference type="OrthoDB" id="512023at2759"/>
<protein>
    <submittedName>
        <fullName evidence="2">Uncharacterized protein</fullName>
    </submittedName>
</protein>
<gene>
    <name evidence="2" type="ORF">D9Q98_002908</name>
</gene>
<name>A0A9D4TU52_CHLVU</name>
<dbReference type="AlphaFoldDB" id="A0A9D4TU52"/>
<reference evidence="2" key="1">
    <citation type="journal article" date="2019" name="Plant J.">
        <title>Chlorella vulgaris genome assembly and annotation reveals the molecular basis for metabolic acclimation to high light conditions.</title>
        <authorList>
            <person name="Cecchin M."/>
            <person name="Marcolungo L."/>
            <person name="Rossato M."/>
            <person name="Girolomoni L."/>
            <person name="Cosentino E."/>
            <person name="Cuine S."/>
            <person name="Li-Beisson Y."/>
            <person name="Delledonne M."/>
            <person name="Ballottari M."/>
        </authorList>
    </citation>
    <scope>NUCLEOTIDE SEQUENCE</scope>
    <source>
        <strain evidence="2">211/11P</strain>
    </source>
</reference>
<feature type="compositionally biased region" description="Polar residues" evidence="1">
    <location>
        <begin position="29"/>
        <end position="38"/>
    </location>
</feature>
<evidence type="ECO:0000256" key="1">
    <source>
        <dbReference type="SAM" id="MobiDB-lite"/>
    </source>
</evidence>
<evidence type="ECO:0000313" key="2">
    <source>
        <dbReference type="EMBL" id="KAI3434854.1"/>
    </source>
</evidence>
<feature type="region of interest" description="Disordered" evidence="1">
    <location>
        <begin position="1"/>
        <end position="68"/>
    </location>
</feature>
<dbReference type="Proteomes" id="UP001055712">
    <property type="component" value="Unassembled WGS sequence"/>
</dbReference>
<sequence length="230" mass="25041">MSLVQVNAPPALECSLEQPSTARHPDGSNEAQPFTTPDQDIEETLRRQSGELPSNELPAAATAAPTSPSAAAGDAHCFSRSSASSSSSKCEPSCDVPPVSEGVESILRSYLTSWGQRLVQLQPKVHMSEHLIECGLTLFKYLRQLQTQACCEGRFPMQYLSNEQLLIHDLVACWWLALKHCSIRTAVPNRTLMCRATSSSPELLADRELAALIAIDWEVQAVLKQGGLVL</sequence>
<comment type="caution">
    <text evidence="2">The sequence shown here is derived from an EMBL/GenBank/DDBJ whole genome shotgun (WGS) entry which is preliminary data.</text>
</comment>
<proteinExistence type="predicted"/>
<organism evidence="2 3">
    <name type="scientific">Chlorella vulgaris</name>
    <name type="common">Green alga</name>
    <dbReference type="NCBI Taxonomy" id="3077"/>
    <lineage>
        <taxon>Eukaryota</taxon>
        <taxon>Viridiplantae</taxon>
        <taxon>Chlorophyta</taxon>
        <taxon>core chlorophytes</taxon>
        <taxon>Trebouxiophyceae</taxon>
        <taxon>Chlorellales</taxon>
        <taxon>Chlorellaceae</taxon>
        <taxon>Chlorella clade</taxon>
        <taxon>Chlorella</taxon>
    </lineage>
</organism>
<reference evidence="2" key="2">
    <citation type="submission" date="2020-11" db="EMBL/GenBank/DDBJ databases">
        <authorList>
            <person name="Cecchin M."/>
            <person name="Marcolungo L."/>
            <person name="Rossato M."/>
            <person name="Girolomoni L."/>
            <person name="Cosentino E."/>
            <person name="Cuine S."/>
            <person name="Li-Beisson Y."/>
            <person name="Delledonne M."/>
            <person name="Ballottari M."/>
        </authorList>
    </citation>
    <scope>NUCLEOTIDE SEQUENCE</scope>
    <source>
        <strain evidence="2">211/11P</strain>
        <tissue evidence="2">Whole cell</tissue>
    </source>
</reference>
<feature type="compositionally biased region" description="Low complexity" evidence="1">
    <location>
        <begin position="58"/>
        <end position="68"/>
    </location>
</feature>
<accession>A0A9D4TU52</accession>
<dbReference type="EMBL" id="SIDB01000003">
    <property type="protein sequence ID" value="KAI3434854.1"/>
    <property type="molecule type" value="Genomic_DNA"/>
</dbReference>